<dbReference type="InterPro" id="IPR016032">
    <property type="entry name" value="Sig_transdc_resp-reg_C-effctor"/>
</dbReference>
<dbReference type="GO" id="GO:0006355">
    <property type="term" value="P:regulation of DNA-templated transcription"/>
    <property type="evidence" value="ECO:0007669"/>
    <property type="project" value="InterPro"/>
</dbReference>
<evidence type="ECO:0000313" key="11">
    <source>
        <dbReference type="Proteomes" id="UP000094609"/>
    </source>
</evidence>
<name>A0A1D7TKW6_9BACT</name>
<dbReference type="SMART" id="SM00862">
    <property type="entry name" value="Trans_reg_C"/>
    <property type="match status" value="1"/>
</dbReference>
<evidence type="ECO:0000256" key="3">
    <source>
        <dbReference type="ARBA" id="ARBA00023015"/>
    </source>
</evidence>
<keyword evidence="5" id="KW-0804">Transcription</keyword>
<keyword evidence="2" id="KW-0902">Two-component regulatory system</keyword>
<dbReference type="GO" id="GO:0005829">
    <property type="term" value="C:cytosol"/>
    <property type="evidence" value="ECO:0007669"/>
    <property type="project" value="TreeGrafter"/>
</dbReference>
<dbReference type="RefSeq" id="WP_069478291.1">
    <property type="nucleotide sequence ID" value="NZ_CP017111.1"/>
</dbReference>
<dbReference type="Gene3D" id="6.10.250.690">
    <property type="match status" value="1"/>
</dbReference>
<dbReference type="PROSITE" id="PS51755">
    <property type="entry name" value="OMPR_PHOB"/>
    <property type="match status" value="1"/>
</dbReference>
<dbReference type="Proteomes" id="UP000094609">
    <property type="component" value="Chromosome"/>
</dbReference>
<organism evidence="10 11">
    <name type="scientific">Sulfurospirillum halorespirans DSM 13726</name>
    <dbReference type="NCBI Taxonomy" id="1193502"/>
    <lineage>
        <taxon>Bacteria</taxon>
        <taxon>Pseudomonadati</taxon>
        <taxon>Campylobacterota</taxon>
        <taxon>Epsilonproteobacteria</taxon>
        <taxon>Campylobacterales</taxon>
        <taxon>Sulfurospirillaceae</taxon>
        <taxon>Sulfurospirillum</taxon>
    </lineage>
</organism>
<sequence length="219" mass="24673">MQKILLIEDDEEFASLIQAFLEQRSLHVDICDDPFKAVVTPLEPYSLVLLDLGLPGMDGLEVCRELRKKSQIPIIISSARNSTSDKVMGLQIGADDYLPKPYDPDELYARISSLLRRVNAFLDEKPSRAFVIDAKAHDVLFLENPLFLTEAEFEVASQLVKHNGNVVSKEQLLYDSPAISSMDGKSLEMIISKIRGKIKPYSLKEHIIALRGRGYRLVE</sequence>
<evidence type="ECO:0000313" key="10">
    <source>
        <dbReference type="EMBL" id="AOO65633.1"/>
    </source>
</evidence>
<feature type="domain" description="OmpR/PhoB-type" evidence="9">
    <location>
        <begin position="119"/>
        <end position="219"/>
    </location>
</feature>
<dbReference type="Pfam" id="PF00072">
    <property type="entry name" value="Response_reg"/>
    <property type="match status" value="1"/>
</dbReference>
<dbReference type="PANTHER" id="PTHR48111:SF22">
    <property type="entry name" value="REGULATOR OF RPOS"/>
    <property type="match status" value="1"/>
</dbReference>
<dbReference type="PROSITE" id="PS50110">
    <property type="entry name" value="RESPONSE_REGULATORY"/>
    <property type="match status" value="1"/>
</dbReference>
<dbReference type="InterPro" id="IPR001867">
    <property type="entry name" value="OmpR/PhoB-type_DNA-bd"/>
</dbReference>
<feature type="domain" description="Response regulatory" evidence="8">
    <location>
        <begin position="3"/>
        <end position="115"/>
    </location>
</feature>
<reference evidence="11" key="1">
    <citation type="submission" date="2016-08" db="EMBL/GenBank/DDBJ databases">
        <title>Complete genome sequence of the organohalide-respiring Epsilonproteobacterium Sulfurospirillum halorespirans.</title>
        <authorList>
            <person name="Goris T."/>
            <person name="Zimmermann J."/>
            <person name="Schenz B."/>
            <person name="Lemos M."/>
            <person name="Hackermueller J."/>
            <person name="Diekert G."/>
        </authorList>
    </citation>
    <scope>NUCLEOTIDE SEQUENCE [LARGE SCALE GENOMIC DNA]</scope>
    <source>
        <strain>DSM 13726</strain>
        <strain evidence="11">PCE-M2</strain>
    </source>
</reference>
<dbReference type="GO" id="GO:0000976">
    <property type="term" value="F:transcription cis-regulatory region binding"/>
    <property type="evidence" value="ECO:0007669"/>
    <property type="project" value="TreeGrafter"/>
</dbReference>
<evidence type="ECO:0000256" key="4">
    <source>
        <dbReference type="ARBA" id="ARBA00023125"/>
    </source>
</evidence>
<dbReference type="CDD" id="cd17574">
    <property type="entry name" value="REC_OmpR"/>
    <property type="match status" value="1"/>
</dbReference>
<gene>
    <name evidence="10" type="ORF">SHALO_1862</name>
</gene>
<evidence type="ECO:0000259" key="8">
    <source>
        <dbReference type="PROSITE" id="PS50110"/>
    </source>
</evidence>
<dbReference type="Pfam" id="PF00486">
    <property type="entry name" value="Trans_reg_C"/>
    <property type="match status" value="1"/>
</dbReference>
<dbReference type="SUPFAM" id="SSF52172">
    <property type="entry name" value="CheY-like"/>
    <property type="match status" value="1"/>
</dbReference>
<dbReference type="PANTHER" id="PTHR48111">
    <property type="entry name" value="REGULATOR OF RPOS"/>
    <property type="match status" value="1"/>
</dbReference>
<dbReference type="InterPro" id="IPR036388">
    <property type="entry name" value="WH-like_DNA-bd_sf"/>
</dbReference>
<dbReference type="STRING" id="1193502.SHALO_1862"/>
<keyword evidence="3" id="KW-0805">Transcription regulation</keyword>
<evidence type="ECO:0000256" key="6">
    <source>
        <dbReference type="PROSITE-ProRule" id="PRU00169"/>
    </source>
</evidence>
<keyword evidence="4 7" id="KW-0238">DNA-binding</keyword>
<evidence type="ECO:0000256" key="5">
    <source>
        <dbReference type="ARBA" id="ARBA00023163"/>
    </source>
</evidence>
<dbReference type="GO" id="GO:0032993">
    <property type="term" value="C:protein-DNA complex"/>
    <property type="evidence" value="ECO:0007669"/>
    <property type="project" value="TreeGrafter"/>
</dbReference>
<dbReference type="KEGG" id="shal:SHALO_1862"/>
<accession>A0A1D7TKW6</accession>
<dbReference type="CDD" id="cd00383">
    <property type="entry name" value="trans_reg_C"/>
    <property type="match status" value="1"/>
</dbReference>
<dbReference type="Gene3D" id="3.40.50.2300">
    <property type="match status" value="1"/>
</dbReference>
<dbReference type="SMART" id="SM00448">
    <property type="entry name" value="REC"/>
    <property type="match status" value="1"/>
</dbReference>
<protein>
    <submittedName>
        <fullName evidence="10">Putative response regulator</fullName>
    </submittedName>
</protein>
<dbReference type="SUPFAM" id="SSF46894">
    <property type="entry name" value="C-terminal effector domain of the bipartite response regulators"/>
    <property type="match status" value="1"/>
</dbReference>
<dbReference type="InterPro" id="IPR011006">
    <property type="entry name" value="CheY-like_superfamily"/>
</dbReference>
<proteinExistence type="predicted"/>
<dbReference type="Gene3D" id="1.10.10.10">
    <property type="entry name" value="Winged helix-like DNA-binding domain superfamily/Winged helix DNA-binding domain"/>
    <property type="match status" value="1"/>
</dbReference>
<evidence type="ECO:0000256" key="2">
    <source>
        <dbReference type="ARBA" id="ARBA00023012"/>
    </source>
</evidence>
<dbReference type="PATRIC" id="fig|1193502.14.peg.1893"/>
<evidence type="ECO:0000256" key="1">
    <source>
        <dbReference type="ARBA" id="ARBA00022553"/>
    </source>
</evidence>
<keyword evidence="11" id="KW-1185">Reference proteome</keyword>
<dbReference type="InterPro" id="IPR001789">
    <property type="entry name" value="Sig_transdc_resp-reg_receiver"/>
</dbReference>
<keyword evidence="1 6" id="KW-0597">Phosphoprotein</keyword>
<feature type="modified residue" description="4-aspartylphosphate" evidence="6">
    <location>
        <position position="51"/>
    </location>
</feature>
<evidence type="ECO:0000256" key="7">
    <source>
        <dbReference type="PROSITE-ProRule" id="PRU01091"/>
    </source>
</evidence>
<dbReference type="AlphaFoldDB" id="A0A1D7TKW6"/>
<dbReference type="EMBL" id="CP017111">
    <property type="protein sequence ID" value="AOO65633.1"/>
    <property type="molecule type" value="Genomic_DNA"/>
</dbReference>
<feature type="DNA-binding region" description="OmpR/PhoB-type" evidence="7">
    <location>
        <begin position="119"/>
        <end position="219"/>
    </location>
</feature>
<dbReference type="InterPro" id="IPR039420">
    <property type="entry name" value="WalR-like"/>
</dbReference>
<evidence type="ECO:0000259" key="9">
    <source>
        <dbReference type="PROSITE" id="PS51755"/>
    </source>
</evidence>
<dbReference type="GO" id="GO:0000156">
    <property type="term" value="F:phosphorelay response regulator activity"/>
    <property type="evidence" value="ECO:0007669"/>
    <property type="project" value="TreeGrafter"/>
</dbReference>